<dbReference type="Proteomes" id="UP000515154">
    <property type="component" value="Unplaced"/>
</dbReference>
<keyword evidence="2" id="KW-1185">Reference proteome</keyword>
<proteinExistence type="predicted"/>
<evidence type="ECO:0000313" key="2">
    <source>
        <dbReference type="Proteomes" id="UP000515154"/>
    </source>
</evidence>
<organism evidence="2 3">
    <name type="scientific">Octopus sinensis</name>
    <name type="common">East Asian common octopus</name>
    <dbReference type="NCBI Taxonomy" id="2607531"/>
    <lineage>
        <taxon>Eukaryota</taxon>
        <taxon>Metazoa</taxon>
        <taxon>Spiralia</taxon>
        <taxon>Lophotrochozoa</taxon>
        <taxon>Mollusca</taxon>
        <taxon>Cephalopoda</taxon>
        <taxon>Coleoidea</taxon>
        <taxon>Octopodiformes</taxon>
        <taxon>Octopoda</taxon>
        <taxon>Incirrata</taxon>
        <taxon>Octopodidae</taxon>
        <taxon>Octopus</taxon>
    </lineage>
</organism>
<evidence type="ECO:0000259" key="1">
    <source>
        <dbReference type="PROSITE" id="PS51072"/>
    </source>
</evidence>
<name>A0A6P7TZY8_9MOLL</name>
<accession>A0A6P7TZY8</accession>
<dbReference type="PANTHER" id="PTHR10529">
    <property type="entry name" value="AP COMPLEX SUBUNIT MU"/>
    <property type="match status" value="1"/>
</dbReference>
<gene>
    <name evidence="3" type="primary">LOC115229275</name>
</gene>
<dbReference type="AlphaFoldDB" id="A0A6P7TZY8"/>
<dbReference type="Gene3D" id="2.60.40.1170">
    <property type="entry name" value="Mu homology domain, subdomain B"/>
    <property type="match status" value="1"/>
</dbReference>
<dbReference type="InterPro" id="IPR028565">
    <property type="entry name" value="MHD"/>
</dbReference>
<dbReference type="RefSeq" id="XP_029655515.1">
    <property type="nucleotide sequence ID" value="XM_029799655.1"/>
</dbReference>
<protein>
    <submittedName>
        <fullName evidence="3">AP-2 complex subunit mu-like</fullName>
    </submittedName>
</protein>
<dbReference type="KEGG" id="osn:115229275"/>
<dbReference type="Pfam" id="PF00928">
    <property type="entry name" value="Adap_comp_sub"/>
    <property type="match status" value="1"/>
</dbReference>
<reference evidence="3" key="1">
    <citation type="submission" date="2025-08" db="UniProtKB">
        <authorList>
            <consortium name="RefSeq"/>
        </authorList>
    </citation>
    <scope>IDENTIFICATION</scope>
</reference>
<evidence type="ECO:0000313" key="3">
    <source>
        <dbReference type="RefSeq" id="XP_029655515.1"/>
    </source>
</evidence>
<sequence>MWILVHGLHNYRTNTGIDLPFKVTSIHRELDKNTSELTIILKSNFSANSSATKIVVCIPLSKKTSKVTILNVKGKAKYKRGEDAIFWNIKNMNGQREYQLVVSVAVMEESCRVKQANANISVSFKIEQAFSGIKIRYLRILEPQLNYSERDVIRWVRYQSRNGLYEVRCDHV</sequence>
<dbReference type="InterPro" id="IPR036168">
    <property type="entry name" value="AP2_Mu_C_sf"/>
</dbReference>
<dbReference type="InterPro" id="IPR050431">
    <property type="entry name" value="Adaptor_comp_med_subunit"/>
</dbReference>
<dbReference type="SUPFAM" id="SSF49447">
    <property type="entry name" value="Second domain of Mu2 adaptin subunit (ap50) of ap2 adaptor"/>
    <property type="match status" value="1"/>
</dbReference>
<feature type="domain" description="MHD" evidence="1">
    <location>
        <begin position="1"/>
        <end position="168"/>
    </location>
</feature>
<dbReference type="PROSITE" id="PS51072">
    <property type="entry name" value="MHD"/>
    <property type="match status" value="1"/>
</dbReference>